<protein>
    <submittedName>
        <fullName evidence="2">Carboxymuconolactone decarboxylase family protein</fullName>
    </submittedName>
</protein>
<dbReference type="SUPFAM" id="SSF69118">
    <property type="entry name" value="AhpD-like"/>
    <property type="match status" value="1"/>
</dbReference>
<dbReference type="NCBIfam" id="TIGR00778">
    <property type="entry name" value="ahpD_dom"/>
    <property type="match status" value="1"/>
</dbReference>
<gene>
    <name evidence="2" type="ORF">FDQ92_10955</name>
</gene>
<reference evidence="2 3" key="1">
    <citation type="submission" date="2019-05" db="EMBL/GenBank/DDBJ databases">
        <title>The Complete Genome Sequence of the n-alkane-degrading Desulfoglaeba alkanexedens ALDC reveals multiple alkylsuccinate synthase gene clusters.</title>
        <authorList>
            <person name="Callaghan A.V."/>
            <person name="Davidova I.A."/>
            <person name="Duncan K.E."/>
            <person name="Morris B."/>
            <person name="McInerney M.J."/>
        </authorList>
    </citation>
    <scope>NUCLEOTIDE SEQUENCE [LARGE SCALE GENOMIC DNA]</scope>
    <source>
        <strain evidence="2 3">ALDC</strain>
    </source>
</reference>
<accession>A0A4V1ERS3</accession>
<reference evidence="2 3" key="2">
    <citation type="submission" date="2019-05" db="EMBL/GenBank/DDBJ databases">
        <authorList>
            <person name="Suflita J.M."/>
            <person name="Marks C.R."/>
        </authorList>
    </citation>
    <scope>NUCLEOTIDE SEQUENCE [LARGE SCALE GENOMIC DNA]</scope>
    <source>
        <strain evidence="2 3">ALDC</strain>
    </source>
</reference>
<dbReference type="GO" id="GO:0051920">
    <property type="term" value="F:peroxiredoxin activity"/>
    <property type="evidence" value="ECO:0007669"/>
    <property type="project" value="InterPro"/>
</dbReference>
<dbReference type="InterPro" id="IPR029032">
    <property type="entry name" value="AhpD-like"/>
</dbReference>
<dbReference type="Gene3D" id="1.20.1290.10">
    <property type="entry name" value="AhpD-like"/>
    <property type="match status" value="1"/>
</dbReference>
<keyword evidence="3" id="KW-1185">Reference proteome</keyword>
<dbReference type="PANTHER" id="PTHR33930">
    <property type="entry name" value="ALKYL HYDROPEROXIDE REDUCTASE AHPD"/>
    <property type="match status" value="1"/>
</dbReference>
<dbReference type="EMBL" id="CP040098">
    <property type="protein sequence ID" value="QCQ22641.1"/>
    <property type="molecule type" value="Genomic_DNA"/>
</dbReference>
<dbReference type="PANTHER" id="PTHR33930:SF2">
    <property type="entry name" value="BLR3452 PROTEIN"/>
    <property type="match status" value="1"/>
</dbReference>
<dbReference type="AlphaFoldDB" id="A0A4V1ERS3"/>
<evidence type="ECO:0000313" key="3">
    <source>
        <dbReference type="Proteomes" id="UP000298602"/>
    </source>
</evidence>
<dbReference type="RefSeq" id="WP_137424925.1">
    <property type="nucleotide sequence ID" value="NZ_CP040098.1"/>
</dbReference>
<evidence type="ECO:0000259" key="1">
    <source>
        <dbReference type="Pfam" id="PF02627"/>
    </source>
</evidence>
<name>A0A4V1ERS3_9BACT</name>
<dbReference type="Proteomes" id="UP000298602">
    <property type="component" value="Chromosome"/>
</dbReference>
<dbReference type="InterPro" id="IPR004675">
    <property type="entry name" value="AhpD_core"/>
</dbReference>
<organism evidence="2 3">
    <name type="scientific">Desulfoglaeba alkanexedens ALDC</name>
    <dbReference type="NCBI Taxonomy" id="980445"/>
    <lineage>
        <taxon>Bacteria</taxon>
        <taxon>Pseudomonadati</taxon>
        <taxon>Thermodesulfobacteriota</taxon>
        <taxon>Syntrophobacteria</taxon>
        <taxon>Syntrophobacterales</taxon>
        <taxon>Syntrophobacteraceae</taxon>
        <taxon>Desulfoglaeba</taxon>
    </lineage>
</organism>
<sequence>MEDMKKAVKEVNESMARMSKLQPKFMQAMGGLMECATTDGDLSRKTKELVAIGIAISKQCHWCIAHHVHQALEAGATENEIMETCLVAVLMGGGPALMHAQLAFKAVEDFKS</sequence>
<dbReference type="InterPro" id="IPR003779">
    <property type="entry name" value="CMD-like"/>
</dbReference>
<dbReference type="KEGG" id="dax:FDQ92_10955"/>
<evidence type="ECO:0000313" key="2">
    <source>
        <dbReference type="EMBL" id="QCQ22641.1"/>
    </source>
</evidence>
<feature type="domain" description="Carboxymuconolactone decarboxylase-like" evidence="1">
    <location>
        <begin position="23"/>
        <end position="105"/>
    </location>
</feature>
<proteinExistence type="predicted"/>
<dbReference type="OrthoDB" id="9801997at2"/>
<dbReference type="Pfam" id="PF02627">
    <property type="entry name" value="CMD"/>
    <property type="match status" value="1"/>
</dbReference>